<sequence length="112" mass="12094">MKHVTYAEKAHLMGDDAADALVEYARALALADTTETVTLRAIDLHGNEVEATFLLSASTPILVESTNSGLEVPGNEEIVVNMRHATAALLDPPAVQPEDRSGDPRPRFDEEL</sequence>
<proteinExistence type="predicted"/>
<organism evidence="2 3">
    <name type="scientific">Microbacterium wangchenii</name>
    <dbReference type="NCBI Taxonomy" id="2541726"/>
    <lineage>
        <taxon>Bacteria</taxon>
        <taxon>Bacillati</taxon>
        <taxon>Actinomycetota</taxon>
        <taxon>Actinomycetes</taxon>
        <taxon>Micrococcales</taxon>
        <taxon>Microbacteriaceae</taxon>
        <taxon>Microbacterium</taxon>
    </lineage>
</organism>
<reference evidence="2 3" key="1">
    <citation type="submission" date="2019-03" db="EMBL/GenBank/DDBJ databases">
        <authorList>
            <person name="Dong K."/>
        </authorList>
    </citation>
    <scope>NUCLEOTIDE SEQUENCE [LARGE SCALE GENOMIC DNA]</scope>
    <source>
        <strain evidence="3">dk512</strain>
    </source>
</reference>
<keyword evidence="3" id="KW-1185">Reference proteome</keyword>
<accession>A0ABX5SPX2</accession>
<name>A0ABX5SPX2_9MICO</name>
<feature type="region of interest" description="Disordered" evidence="1">
    <location>
        <begin position="89"/>
        <end position="112"/>
    </location>
</feature>
<gene>
    <name evidence="2" type="ORF">E4K62_05515</name>
</gene>
<feature type="compositionally biased region" description="Basic and acidic residues" evidence="1">
    <location>
        <begin position="97"/>
        <end position="112"/>
    </location>
</feature>
<dbReference type="Proteomes" id="UP000295748">
    <property type="component" value="Chromosome"/>
</dbReference>
<evidence type="ECO:0000256" key="1">
    <source>
        <dbReference type="SAM" id="MobiDB-lite"/>
    </source>
</evidence>
<evidence type="ECO:0000313" key="2">
    <source>
        <dbReference type="EMBL" id="QBR88199.1"/>
    </source>
</evidence>
<evidence type="ECO:0000313" key="3">
    <source>
        <dbReference type="Proteomes" id="UP000295748"/>
    </source>
</evidence>
<protein>
    <submittedName>
        <fullName evidence="2">Uncharacterized protein</fullName>
    </submittedName>
</protein>
<dbReference type="RefSeq" id="WP_135064598.1">
    <property type="nucleotide sequence ID" value="NZ_CP038266.1"/>
</dbReference>
<dbReference type="EMBL" id="CP038266">
    <property type="protein sequence ID" value="QBR88199.1"/>
    <property type="molecule type" value="Genomic_DNA"/>
</dbReference>